<dbReference type="OrthoDB" id="199599at2759"/>
<feature type="compositionally biased region" description="Basic and acidic residues" evidence="1">
    <location>
        <begin position="26"/>
        <end position="38"/>
    </location>
</feature>
<keyword evidence="3" id="KW-1185">Reference proteome</keyword>
<evidence type="ECO:0000313" key="3">
    <source>
        <dbReference type="Proteomes" id="UP000073492"/>
    </source>
</evidence>
<dbReference type="EMBL" id="LFZO01000004">
    <property type="protein sequence ID" value="KXT18728.1"/>
    <property type="molecule type" value="Genomic_DNA"/>
</dbReference>
<gene>
    <name evidence="2" type="ORF">AC579_2690</name>
</gene>
<name>A0A139IVE5_9PEZI</name>
<reference evidence="2 3" key="1">
    <citation type="submission" date="2015-07" db="EMBL/GenBank/DDBJ databases">
        <title>Comparative genomics of the Sigatoka disease complex on banana suggests a link between parallel evolutionary changes in Pseudocercospora fijiensis and Pseudocercospora eumusae and increased virulence on the banana host.</title>
        <authorList>
            <person name="Chang T.-C."/>
            <person name="Salvucci A."/>
            <person name="Crous P.W."/>
            <person name="Stergiopoulos I."/>
        </authorList>
    </citation>
    <scope>NUCLEOTIDE SEQUENCE [LARGE SCALE GENOMIC DNA]</scope>
    <source>
        <strain evidence="2 3">CBS 116634</strain>
    </source>
</reference>
<feature type="compositionally biased region" description="Basic and acidic residues" evidence="1">
    <location>
        <begin position="1"/>
        <end position="11"/>
    </location>
</feature>
<evidence type="ECO:0000256" key="1">
    <source>
        <dbReference type="SAM" id="MobiDB-lite"/>
    </source>
</evidence>
<proteinExistence type="predicted"/>
<organism evidence="2 3">
    <name type="scientific">Pseudocercospora musae</name>
    <dbReference type="NCBI Taxonomy" id="113226"/>
    <lineage>
        <taxon>Eukaryota</taxon>
        <taxon>Fungi</taxon>
        <taxon>Dikarya</taxon>
        <taxon>Ascomycota</taxon>
        <taxon>Pezizomycotina</taxon>
        <taxon>Dothideomycetes</taxon>
        <taxon>Dothideomycetidae</taxon>
        <taxon>Mycosphaerellales</taxon>
        <taxon>Mycosphaerellaceae</taxon>
        <taxon>Pseudocercospora</taxon>
    </lineage>
</organism>
<comment type="caution">
    <text evidence="2">The sequence shown here is derived from an EMBL/GenBank/DDBJ whole genome shotgun (WGS) entry which is preliminary data.</text>
</comment>
<sequence>MESRSTPKGDRSSSTAYHTDGTLVEPPRHSIPEPEPAHIPDGIPDDEREAQELHEVATAPRQRMSRVLSPGTAQESCCGPVKKFWRHHVRIDVPHVDCRDHLVATGPRSKVLAHYYFNHPGIFHQPDQVIEVSDDKSQPAAENVDKVTL</sequence>
<protein>
    <submittedName>
        <fullName evidence="2">Uncharacterized protein</fullName>
    </submittedName>
</protein>
<dbReference type="EMBL" id="LFZO01000004">
    <property type="protein sequence ID" value="KXT18729.1"/>
    <property type="molecule type" value="Genomic_DNA"/>
</dbReference>
<dbReference type="AlphaFoldDB" id="A0A139IVE5"/>
<dbReference type="Proteomes" id="UP000073492">
    <property type="component" value="Unassembled WGS sequence"/>
</dbReference>
<accession>A0A139IVE5</accession>
<feature type="region of interest" description="Disordered" evidence="1">
    <location>
        <begin position="1"/>
        <end position="75"/>
    </location>
</feature>
<evidence type="ECO:0000313" key="2">
    <source>
        <dbReference type="EMBL" id="KXT18728.1"/>
    </source>
</evidence>